<name>A0A7R8ZL23_9CRUS</name>
<sequence>MRNIRFRIRQAASTTSLMSLLCPIPSTLTKDKDGRNGRILMHLTASEHSGKEKPFTALLGKMFRGVSHSALGRRLPTDTPLTVPFCCHLFTTQTLKMSRALVTGGVAAFLLVSADVVSLVVNFQDHSPFERAEDHKIV</sequence>
<protein>
    <submittedName>
        <fullName evidence="1">Uncharacterized protein</fullName>
    </submittedName>
</protein>
<proteinExistence type="predicted"/>
<accession>A0A7R8ZL23</accession>
<dbReference type="AlphaFoldDB" id="A0A7R8ZL23"/>
<organism evidence="1">
    <name type="scientific">Cyprideis torosa</name>
    <dbReference type="NCBI Taxonomy" id="163714"/>
    <lineage>
        <taxon>Eukaryota</taxon>
        <taxon>Metazoa</taxon>
        <taxon>Ecdysozoa</taxon>
        <taxon>Arthropoda</taxon>
        <taxon>Crustacea</taxon>
        <taxon>Oligostraca</taxon>
        <taxon>Ostracoda</taxon>
        <taxon>Podocopa</taxon>
        <taxon>Podocopida</taxon>
        <taxon>Cytherocopina</taxon>
        <taxon>Cytheroidea</taxon>
        <taxon>Cytherideidae</taxon>
        <taxon>Cyprideis</taxon>
    </lineage>
</organism>
<reference evidence="1" key="1">
    <citation type="submission" date="2020-11" db="EMBL/GenBank/DDBJ databases">
        <authorList>
            <person name="Tran Van P."/>
        </authorList>
    </citation>
    <scope>NUCLEOTIDE SEQUENCE</scope>
</reference>
<evidence type="ECO:0000313" key="1">
    <source>
        <dbReference type="EMBL" id="CAD7228608.1"/>
    </source>
</evidence>
<gene>
    <name evidence="1" type="ORF">CTOB1V02_LOCUS6488</name>
</gene>
<dbReference type="EMBL" id="OB661613">
    <property type="protein sequence ID" value="CAD7228608.1"/>
    <property type="molecule type" value="Genomic_DNA"/>
</dbReference>